<name>A0A1G9T955_9BACT</name>
<dbReference type="Pfam" id="PF12697">
    <property type="entry name" value="Abhydrolase_6"/>
    <property type="match status" value="1"/>
</dbReference>
<gene>
    <name evidence="2" type="ORF">SAMN05421823_113128</name>
</gene>
<organism evidence="2 3">
    <name type="scientific">Catalinimonas alkaloidigena</name>
    <dbReference type="NCBI Taxonomy" id="1075417"/>
    <lineage>
        <taxon>Bacteria</taxon>
        <taxon>Pseudomonadati</taxon>
        <taxon>Bacteroidota</taxon>
        <taxon>Cytophagia</taxon>
        <taxon>Cytophagales</taxon>
        <taxon>Catalimonadaceae</taxon>
        <taxon>Catalinimonas</taxon>
    </lineage>
</organism>
<dbReference type="RefSeq" id="WP_143017475.1">
    <property type="nucleotide sequence ID" value="NZ_FNFO01000013.1"/>
</dbReference>
<reference evidence="2 3" key="1">
    <citation type="submission" date="2016-10" db="EMBL/GenBank/DDBJ databases">
        <authorList>
            <person name="de Groot N.N."/>
        </authorList>
    </citation>
    <scope>NUCLEOTIDE SEQUENCE [LARGE SCALE GENOMIC DNA]</scope>
    <source>
        <strain evidence="2 3">DSM 25186</strain>
    </source>
</reference>
<dbReference type="STRING" id="1075417.SAMN05421823_113128"/>
<evidence type="ECO:0000313" key="2">
    <source>
        <dbReference type="EMBL" id="SDM44217.1"/>
    </source>
</evidence>
<keyword evidence="3" id="KW-1185">Reference proteome</keyword>
<dbReference type="Proteomes" id="UP000198510">
    <property type="component" value="Unassembled WGS sequence"/>
</dbReference>
<dbReference type="InterPro" id="IPR000073">
    <property type="entry name" value="AB_hydrolase_1"/>
</dbReference>
<dbReference type="InterPro" id="IPR029058">
    <property type="entry name" value="AB_hydrolase_fold"/>
</dbReference>
<dbReference type="PRINTS" id="PR00111">
    <property type="entry name" value="ABHYDROLASE"/>
</dbReference>
<evidence type="ECO:0000259" key="1">
    <source>
        <dbReference type="Pfam" id="PF12697"/>
    </source>
</evidence>
<evidence type="ECO:0000313" key="3">
    <source>
        <dbReference type="Proteomes" id="UP000198510"/>
    </source>
</evidence>
<accession>A0A1G9T955</accession>
<dbReference type="PANTHER" id="PTHR43798">
    <property type="entry name" value="MONOACYLGLYCEROL LIPASE"/>
    <property type="match status" value="1"/>
</dbReference>
<dbReference type="Gene3D" id="3.40.50.1820">
    <property type="entry name" value="alpha/beta hydrolase"/>
    <property type="match status" value="1"/>
</dbReference>
<dbReference type="OrthoDB" id="9780932at2"/>
<dbReference type="EMBL" id="FNFO01000013">
    <property type="protein sequence ID" value="SDM44217.1"/>
    <property type="molecule type" value="Genomic_DNA"/>
</dbReference>
<sequence>MQKATIYKSQASQRAVTAWIDQRLLALDATSQIVETRMGLTHVLTTGAPTAPPLLLLPGTNFSALAWAPYFPLLRDQFYLIAVDTLGQPGKSASYRFPFKGDAYAQWLESLLEVLNVGRAHVAGHSLGGWLALHLAGTRPACVNRLVLLDPAGLIPLRLTGQLIGRSLPLLWKPTPAQVRSLLATMTTQPPSDTMVEWMTLVVRSVQSSLAPPALPPKQLRQIKAPTLLLSGEKDVFLPPKKLARIARKYLSNITVEIVPDAGHLLPEEQPAFVSRRLATFLSAPS</sequence>
<feature type="domain" description="AB hydrolase-1" evidence="1">
    <location>
        <begin position="54"/>
        <end position="275"/>
    </location>
</feature>
<dbReference type="AlphaFoldDB" id="A0A1G9T955"/>
<dbReference type="InterPro" id="IPR050266">
    <property type="entry name" value="AB_hydrolase_sf"/>
</dbReference>
<dbReference type="SUPFAM" id="SSF53474">
    <property type="entry name" value="alpha/beta-Hydrolases"/>
    <property type="match status" value="1"/>
</dbReference>
<protein>
    <submittedName>
        <fullName evidence="2">Pimeloyl-ACP methyl ester carboxylesterase</fullName>
    </submittedName>
</protein>
<proteinExistence type="predicted"/>